<dbReference type="KEGG" id="cel:CELE_Y38H6C.11"/>
<dbReference type="InParanoid" id="Q9XX49"/>
<keyword evidence="3" id="KW-1185">Reference proteome</keyword>
<proteinExistence type="predicted"/>
<dbReference type="WormBase" id="Y38H6C.11">
    <property type="protein sequence ID" value="CE19105"/>
    <property type="gene ID" value="WBGene00012624"/>
    <property type="gene designation" value="fbxa-150"/>
</dbReference>
<dbReference type="AlphaFoldDB" id="Q9XX49"/>
<dbReference type="HOGENOM" id="CLU_055882_0_0_1"/>
<evidence type="ECO:0000313" key="3">
    <source>
        <dbReference type="Proteomes" id="UP000001940"/>
    </source>
</evidence>
<dbReference type="PANTHER" id="PTHR23015:SF4">
    <property type="entry name" value="DUF38 DOMAIN-CONTAINING PROTEIN-RELATED"/>
    <property type="match status" value="1"/>
</dbReference>
<dbReference type="InterPro" id="IPR040161">
    <property type="entry name" value="FB224"/>
</dbReference>
<feature type="domain" description="F-box" evidence="1">
    <location>
        <begin position="30"/>
        <end position="66"/>
    </location>
</feature>
<dbReference type="Proteomes" id="UP000001940">
    <property type="component" value="Chromosome V"/>
</dbReference>
<organism evidence="2 3">
    <name type="scientific">Caenorhabditis elegans</name>
    <dbReference type="NCBI Taxonomy" id="6239"/>
    <lineage>
        <taxon>Eukaryota</taxon>
        <taxon>Metazoa</taxon>
        <taxon>Ecdysozoa</taxon>
        <taxon>Nematoda</taxon>
        <taxon>Chromadorea</taxon>
        <taxon>Rhabditida</taxon>
        <taxon>Rhabditina</taxon>
        <taxon>Rhabditomorpha</taxon>
        <taxon>Rhabditoidea</taxon>
        <taxon>Rhabditidae</taxon>
        <taxon>Peloderinae</taxon>
        <taxon>Caenorhabditis</taxon>
    </lineage>
</organism>
<evidence type="ECO:0000259" key="1">
    <source>
        <dbReference type="Pfam" id="PF00646"/>
    </source>
</evidence>
<dbReference type="CTD" id="189692"/>
<accession>Q9XX49</accession>
<evidence type="ECO:0000313" key="2">
    <source>
        <dbReference type="EMBL" id="CAA20990.1"/>
    </source>
</evidence>
<dbReference type="GO" id="GO:0045087">
    <property type="term" value="P:innate immune response"/>
    <property type="evidence" value="ECO:0007007"/>
    <property type="project" value="WormBase"/>
</dbReference>
<dbReference type="PaxDb" id="6239-Y38H6C.11"/>
<dbReference type="PhylomeDB" id="Q9XX49"/>
<dbReference type="InterPro" id="IPR001810">
    <property type="entry name" value="F-box_dom"/>
</dbReference>
<dbReference type="Bgee" id="WBGene00012624">
    <property type="expression patterns" value="Expressed in pharyngeal muscle cell (C elegans) and 3 other cell types or tissues"/>
</dbReference>
<dbReference type="PIR" id="T26700">
    <property type="entry name" value="T26700"/>
</dbReference>
<dbReference type="Pfam" id="PF00646">
    <property type="entry name" value="F-box"/>
    <property type="match status" value="1"/>
</dbReference>
<sequence>MKNKPDLPLHTKCDKMSKKKNLKNRKFSQWQKLPEDIMREVLKQLDFEDRSIIRQCSRTEMILADKIPENLNSINFLEGSDPTNKKYYIFLDIDNIPNKKLKNFNQETRMAVGVGAVETFCRIFRNKNSNAKRVVFEFPFRSTHRSIMPLLISELEKSEIIIKAREIAIDCNESTSKWIQKLLSRFEMEYLEKITMKSLSGKVFDKLKITDHFKRAKSLDLHAKKNPRGYTPGVDQTVVVDYAMLSHVEKYMLTVHQLVPEDAWKVIKNFRSRPNLPIGSFFNIEVAVIIDHLQVLRQFDVQPKHQPPTIAALQLSYPAYTYHVQFFDVEDSNNILVVSISIFDVTGSICSRDHIWETFRTKF</sequence>
<dbReference type="eggNOG" id="ENOG502TK05">
    <property type="taxonomic scope" value="Eukaryota"/>
</dbReference>
<dbReference type="RefSeq" id="NP_507954.1">
    <property type="nucleotide sequence ID" value="NM_075553.2"/>
</dbReference>
<dbReference type="UCSC" id="Y38H6C.11">
    <property type="organism name" value="c. elegans"/>
</dbReference>
<gene>
    <name evidence="2 4" type="primary">fbxa-150</name>
    <name evidence="2" type="ORF">CELE_Y38H6C.11</name>
    <name evidence="4" type="ORF">Y38H6C.11</name>
</gene>
<reference evidence="2 3" key="1">
    <citation type="journal article" date="1998" name="Science">
        <title>Genome sequence of the nematode C. elegans: a platform for investigating biology.</title>
        <authorList>
            <consortium name="The C. elegans sequencing consortium"/>
            <person name="Sulson J.E."/>
            <person name="Waterston R."/>
        </authorList>
    </citation>
    <scope>NUCLEOTIDE SEQUENCE [LARGE SCALE GENOMIC DNA]</scope>
    <source>
        <strain evidence="2 3">Bristol N2</strain>
    </source>
</reference>
<dbReference type="FunCoup" id="Q9XX49">
    <property type="interactions" value="254"/>
</dbReference>
<dbReference type="AGR" id="WB:WBGene00012624"/>
<dbReference type="GeneID" id="189692"/>
<name>Q9XX49_CAEEL</name>
<dbReference type="OrthoDB" id="5911324at2759"/>
<evidence type="ECO:0000313" key="4">
    <source>
        <dbReference type="WormBase" id="Y38H6C.11"/>
    </source>
</evidence>
<dbReference type="EMBL" id="BX284605">
    <property type="protein sequence ID" value="CAA20990.1"/>
    <property type="molecule type" value="Genomic_DNA"/>
</dbReference>
<dbReference type="OMA" id="STHRSIM"/>
<dbReference type="PANTHER" id="PTHR23015">
    <property type="entry name" value="UNCHARACTERIZED C.ELEGANS PROTEIN"/>
    <property type="match status" value="1"/>
</dbReference>
<protein>
    <submittedName>
        <fullName evidence="2">F-box domain-containing protein</fullName>
    </submittedName>
</protein>